<feature type="chain" id="PRO_5042728392" evidence="2">
    <location>
        <begin position="28"/>
        <end position="209"/>
    </location>
</feature>
<evidence type="ECO:0000259" key="3">
    <source>
        <dbReference type="PROSITE" id="PS51272"/>
    </source>
</evidence>
<dbReference type="InterPro" id="IPR001119">
    <property type="entry name" value="SLH_dom"/>
</dbReference>
<feature type="signal peptide" evidence="2">
    <location>
        <begin position="1"/>
        <end position="27"/>
    </location>
</feature>
<dbReference type="AlphaFoldDB" id="A0A6I2R9T3"/>
<dbReference type="PANTHER" id="PTHR43308:SF5">
    <property type="entry name" value="S-LAYER PROTEIN _ PEPTIDOGLYCAN ENDO-BETA-N-ACETYLGLUCOSAMINIDASE"/>
    <property type="match status" value="1"/>
</dbReference>
<reference evidence="4" key="2">
    <citation type="submission" date="2023-01" db="EMBL/GenBank/DDBJ databases">
        <title>Human gut microbiome strain richness.</title>
        <authorList>
            <person name="Chen-Liaw A."/>
        </authorList>
    </citation>
    <scope>NUCLEOTIDE SEQUENCE</scope>
    <source>
        <strain evidence="4">1001287st1_F4_1001285I_161205</strain>
    </source>
</reference>
<evidence type="ECO:0000313" key="5">
    <source>
        <dbReference type="EMBL" id="MSB23045.1"/>
    </source>
</evidence>
<dbReference type="PROSITE" id="PS51272">
    <property type="entry name" value="SLH"/>
    <property type="match status" value="3"/>
</dbReference>
<evidence type="ECO:0000256" key="2">
    <source>
        <dbReference type="SAM" id="SignalP"/>
    </source>
</evidence>
<dbReference type="InterPro" id="IPR051465">
    <property type="entry name" value="Cell_Envelope_Struct_Comp"/>
</dbReference>
<reference evidence="5 6" key="1">
    <citation type="journal article" date="2019" name="Nat. Med.">
        <title>A library of human gut bacterial isolates paired with longitudinal multiomics data enables mechanistic microbiome research.</title>
        <authorList>
            <person name="Poyet M."/>
            <person name="Groussin M."/>
            <person name="Gibbons S.M."/>
            <person name="Avila-Pacheco J."/>
            <person name="Jiang X."/>
            <person name="Kearney S.M."/>
            <person name="Perrotta A.R."/>
            <person name="Berdy B."/>
            <person name="Zhao S."/>
            <person name="Lieberman T.D."/>
            <person name="Swanson P.K."/>
            <person name="Smith M."/>
            <person name="Roesemann S."/>
            <person name="Alexander J.E."/>
            <person name="Rich S.A."/>
            <person name="Livny J."/>
            <person name="Vlamakis H."/>
            <person name="Clish C."/>
            <person name="Bullock K."/>
            <person name="Deik A."/>
            <person name="Scott J."/>
            <person name="Pierce K.A."/>
            <person name="Xavier R.J."/>
            <person name="Alm E.J."/>
        </authorList>
    </citation>
    <scope>NUCLEOTIDE SEQUENCE [LARGE SCALE GENOMIC DNA]</scope>
    <source>
        <strain evidence="5 6">BIOML-A2</strain>
    </source>
</reference>
<dbReference type="PANTHER" id="PTHR43308">
    <property type="entry name" value="OUTER MEMBRANE PROTEIN ALPHA-RELATED"/>
    <property type="match status" value="1"/>
</dbReference>
<feature type="domain" description="SLH" evidence="3">
    <location>
        <begin position="27"/>
        <end position="85"/>
    </location>
</feature>
<comment type="caution">
    <text evidence="5">The sequence shown here is derived from an EMBL/GenBank/DDBJ whole genome shotgun (WGS) entry which is preliminary data.</text>
</comment>
<proteinExistence type="predicted"/>
<dbReference type="Proteomes" id="UP001211173">
    <property type="component" value="Unassembled WGS sequence"/>
</dbReference>
<keyword evidence="2" id="KW-0732">Signal</keyword>
<accession>A0A6I2R9T3</accession>
<gene>
    <name evidence="5" type="ORF">GKE97_26775</name>
    <name evidence="4" type="ORF">PNE06_21750</name>
</gene>
<dbReference type="Pfam" id="PF00395">
    <property type="entry name" value="SLH"/>
    <property type="match status" value="2"/>
</dbReference>
<evidence type="ECO:0000313" key="6">
    <source>
        <dbReference type="Proteomes" id="UP000434475"/>
    </source>
</evidence>
<dbReference type="EMBL" id="JAQLWV010000052">
    <property type="protein sequence ID" value="MDB7935713.1"/>
    <property type="molecule type" value="Genomic_DNA"/>
</dbReference>
<dbReference type="EMBL" id="WKPR01000070">
    <property type="protein sequence ID" value="MSB23045.1"/>
    <property type="molecule type" value="Genomic_DNA"/>
</dbReference>
<feature type="domain" description="SLH" evidence="3">
    <location>
        <begin position="152"/>
        <end position="209"/>
    </location>
</feature>
<evidence type="ECO:0000313" key="4">
    <source>
        <dbReference type="EMBL" id="MDB7935713.1"/>
    </source>
</evidence>
<organism evidence="5 6">
    <name type="scientific">Flavonifractor plautii</name>
    <name type="common">Fusobacterium plautii</name>
    <dbReference type="NCBI Taxonomy" id="292800"/>
    <lineage>
        <taxon>Bacteria</taxon>
        <taxon>Bacillati</taxon>
        <taxon>Bacillota</taxon>
        <taxon>Clostridia</taxon>
        <taxon>Eubacteriales</taxon>
        <taxon>Oscillospiraceae</taxon>
        <taxon>Flavonifractor</taxon>
    </lineage>
</organism>
<keyword evidence="1" id="KW-0677">Repeat</keyword>
<dbReference type="RefSeq" id="WP_044945668.1">
    <property type="nucleotide sequence ID" value="NZ_JADMVZ010000074.1"/>
</dbReference>
<dbReference type="Proteomes" id="UP000434475">
    <property type="component" value="Unassembled WGS sequence"/>
</dbReference>
<evidence type="ECO:0000256" key="1">
    <source>
        <dbReference type="ARBA" id="ARBA00022737"/>
    </source>
</evidence>
<protein>
    <submittedName>
        <fullName evidence="5">S-layer homology domain-containing protein</fullName>
    </submittedName>
</protein>
<sequence>MNALKKRWTALACTLCLCASLALPAAAAGGYTDVPGGAWYEAAVNEVTEKGYMTGVSEGQFAPTANVTRATVVTVLWRMEGSPAPTATVSFGDVSPEAWYAQPVAWAKENGIANGDSRGDFKPDQPVTRQELAAFLTRYDQYRGVPLAEGSLNLYSDANMTGVWAVESMRHAVGMGWLDGDGGRLLPGGVATRAQLAVILQRLTTQAMG</sequence>
<feature type="domain" description="SLH" evidence="3">
    <location>
        <begin position="87"/>
        <end position="150"/>
    </location>
</feature>
<name>A0A6I2R9T3_FLAPL</name>